<proteinExistence type="predicted"/>
<dbReference type="EMBL" id="JAAQYX010000053">
    <property type="protein sequence ID" value="NNB52259.1"/>
    <property type="molecule type" value="Genomic_DNA"/>
</dbReference>
<sequence>MTLLNIMDTDVVAFELTKNQRQWRNIKQNLNDAFEHWQRLSKDHLKEFLSLDPHNQMTLELTGRAIDKSFRLSLTPFLLDKSFFGRLRVFLPKAGTAEELIIAEYLLDNDGNISTQETGPKIDHETKNPNYTLLMNIIHEVLRH</sequence>
<accession>A0A9Q5B4P4</accession>
<comment type="caution">
    <text evidence="1">The sequence shown here is derived from an EMBL/GenBank/DDBJ whole genome shotgun (WGS) entry which is preliminary data.</text>
</comment>
<dbReference type="AlphaFoldDB" id="A0A9Q5B4P4"/>
<protein>
    <submittedName>
        <fullName evidence="1">Uncharacterized protein</fullName>
    </submittedName>
</protein>
<dbReference type="Proteomes" id="UP000564604">
    <property type="component" value="Unassembled WGS sequence"/>
</dbReference>
<gene>
    <name evidence="1" type="ORF">HBN89_23860</name>
</gene>
<reference evidence="1 2" key="1">
    <citation type="journal article" date="2020" name="Front. Microbiol.">
        <title>Genetic Organization of the aprX-lipA2 Operon Affects the Proteolytic Potential of Pseudomonas Species in Milk.</title>
        <authorList>
            <person name="Maier C."/>
            <person name="Huptas C."/>
            <person name="von Neubeck M."/>
            <person name="Scherer S."/>
            <person name="Wenning M."/>
            <person name="Lucking G."/>
        </authorList>
    </citation>
    <scope>NUCLEOTIDE SEQUENCE [LARGE SCALE GENOMIC DNA]</scope>
    <source>
        <strain evidence="1 2">WS 5094</strain>
    </source>
</reference>
<name>A0A9Q5B4P4_PSEFR</name>
<organism evidence="1 2">
    <name type="scientific">Pseudomonas fragi</name>
    <dbReference type="NCBI Taxonomy" id="296"/>
    <lineage>
        <taxon>Bacteria</taxon>
        <taxon>Pseudomonadati</taxon>
        <taxon>Pseudomonadota</taxon>
        <taxon>Gammaproteobacteria</taxon>
        <taxon>Pseudomonadales</taxon>
        <taxon>Pseudomonadaceae</taxon>
        <taxon>Pseudomonas</taxon>
    </lineage>
</organism>
<dbReference type="RefSeq" id="WP_169904368.1">
    <property type="nucleotide sequence ID" value="NZ_JAAQYU010000019.1"/>
</dbReference>
<evidence type="ECO:0000313" key="2">
    <source>
        <dbReference type="Proteomes" id="UP000564604"/>
    </source>
</evidence>
<evidence type="ECO:0000313" key="1">
    <source>
        <dbReference type="EMBL" id="NNB52259.1"/>
    </source>
</evidence>